<organism evidence="2 3">
    <name type="scientific">Armillaria solidipes</name>
    <dbReference type="NCBI Taxonomy" id="1076256"/>
    <lineage>
        <taxon>Eukaryota</taxon>
        <taxon>Fungi</taxon>
        <taxon>Dikarya</taxon>
        <taxon>Basidiomycota</taxon>
        <taxon>Agaricomycotina</taxon>
        <taxon>Agaricomycetes</taxon>
        <taxon>Agaricomycetidae</taxon>
        <taxon>Agaricales</taxon>
        <taxon>Marasmiineae</taxon>
        <taxon>Physalacriaceae</taxon>
        <taxon>Armillaria</taxon>
    </lineage>
</organism>
<name>A0A2H3BWI1_9AGAR</name>
<dbReference type="AlphaFoldDB" id="A0A2H3BWI1"/>
<feature type="chain" id="PRO_5013756254" evidence="1">
    <location>
        <begin position="20"/>
        <end position="235"/>
    </location>
</feature>
<evidence type="ECO:0000313" key="2">
    <source>
        <dbReference type="EMBL" id="PBK75175.1"/>
    </source>
</evidence>
<keyword evidence="3" id="KW-1185">Reference proteome</keyword>
<keyword evidence="1" id="KW-0732">Signal</keyword>
<feature type="signal peptide" evidence="1">
    <location>
        <begin position="1"/>
        <end position="19"/>
    </location>
</feature>
<proteinExistence type="predicted"/>
<dbReference type="EMBL" id="KZ293418">
    <property type="protein sequence ID" value="PBK75175.1"/>
    <property type="molecule type" value="Genomic_DNA"/>
</dbReference>
<protein>
    <submittedName>
        <fullName evidence="2">Uncharacterized protein</fullName>
    </submittedName>
</protein>
<evidence type="ECO:0000313" key="3">
    <source>
        <dbReference type="Proteomes" id="UP000218334"/>
    </source>
</evidence>
<reference evidence="3" key="1">
    <citation type="journal article" date="2017" name="Nat. Ecol. Evol.">
        <title>Genome expansion and lineage-specific genetic innovations in the forest pathogenic fungi Armillaria.</title>
        <authorList>
            <person name="Sipos G."/>
            <person name="Prasanna A.N."/>
            <person name="Walter M.C."/>
            <person name="O'Connor E."/>
            <person name="Balint B."/>
            <person name="Krizsan K."/>
            <person name="Kiss B."/>
            <person name="Hess J."/>
            <person name="Varga T."/>
            <person name="Slot J."/>
            <person name="Riley R."/>
            <person name="Boka B."/>
            <person name="Rigling D."/>
            <person name="Barry K."/>
            <person name="Lee J."/>
            <person name="Mihaltcheva S."/>
            <person name="LaButti K."/>
            <person name="Lipzen A."/>
            <person name="Waldron R."/>
            <person name="Moloney N.M."/>
            <person name="Sperisen C."/>
            <person name="Kredics L."/>
            <person name="Vagvoelgyi C."/>
            <person name="Patrignani A."/>
            <person name="Fitzpatrick D."/>
            <person name="Nagy I."/>
            <person name="Doyle S."/>
            <person name="Anderson J.B."/>
            <person name="Grigoriev I.V."/>
            <person name="Gueldener U."/>
            <person name="Muensterkoetter M."/>
            <person name="Nagy L.G."/>
        </authorList>
    </citation>
    <scope>NUCLEOTIDE SEQUENCE [LARGE SCALE GENOMIC DNA]</scope>
    <source>
        <strain evidence="3">28-4</strain>
    </source>
</reference>
<gene>
    <name evidence="2" type="ORF">ARMSODRAFT_971124</name>
</gene>
<evidence type="ECO:0000256" key="1">
    <source>
        <dbReference type="SAM" id="SignalP"/>
    </source>
</evidence>
<dbReference type="Proteomes" id="UP000218334">
    <property type="component" value="Unassembled WGS sequence"/>
</dbReference>
<sequence>MHAFYVGFLLGVLVLHAAAFQTIKTYIDALQQFGAECGKTSTLADDVVGRIDMTTNFFGKEMNVEYLYGLFLAGARANTTQLIPTPTRTVPQALVIEQPVAFVSFITDFFFSSVNLTLPLQIDVIVRFDDETMKVTSYDATLRRWSEFWDYFIPFLVPKAAEELMAANTAGVDYANSTDIIVHRAAADICTVAQTYCVGDSKQYDSYGQCIEFLTKKVPFGAAWSGGENASVQSS</sequence>
<accession>A0A2H3BWI1</accession>